<dbReference type="EMBL" id="UINC01218526">
    <property type="protein sequence ID" value="SVE45587.1"/>
    <property type="molecule type" value="Genomic_DNA"/>
</dbReference>
<evidence type="ECO:0000259" key="1">
    <source>
        <dbReference type="Pfam" id="PF01012"/>
    </source>
</evidence>
<gene>
    <name evidence="2" type="ORF">METZ01_LOCUS498441</name>
</gene>
<dbReference type="AlphaFoldDB" id="A0A383DM84"/>
<name>A0A383DM84_9ZZZZ</name>
<dbReference type="Pfam" id="PF01012">
    <property type="entry name" value="ETF"/>
    <property type="match status" value="1"/>
</dbReference>
<evidence type="ECO:0000313" key="2">
    <source>
        <dbReference type="EMBL" id="SVE45587.1"/>
    </source>
</evidence>
<accession>A0A383DM84</accession>
<organism evidence="2">
    <name type="scientific">marine metagenome</name>
    <dbReference type="NCBI Taxonomy" id="408172"/>
    <lineage>
        <taxon>unclassified sequences</taxon>
        <taxon>metagenomes</taxon>
        <taxon>ecological metagenomes</taxon>
    </lineage>
</organism>
<dbReference type="SUPFAM" id="SSF52402">
    <property type="entry name" value="Adenine nucleotide alpha hydrolases-like"/>
    <property type="match status" value="1"/>
</dbReference>
<sequence>MKILVYIQQDQGNISSISLEALTGAQEIAAQTGGSVTAVTFNSQAGERLTVYDLTEILVV</sequence>
<proteinExistence type="predicted"/>
<dbReference type="InterPro" id="IPR014729">
    <property type="entry name" value="Rossmann-like_a/b/a_fold"/>
</dbReference>
<dbReference type="InterPro" id="IPR014730">
    <property type="entry name" value="ETF_a/b_N"/>
</dbReference>
<feature type="non-terminal residue" evidence="2">
    <location>
        <position position="60"/>
    </location>
</feature>
<protein>
    <recommendedName>
        <fullName evidence="1">Electron transfer flavoprotein alpha/beta-subunit N-terminal domain-containing protein</fullName>
    </recommendedName>
</protein>
<reference evidence="2" key="1">
    <citation type="submission" date="2018-05" db="EMBL/GenBank/DDBJ databases">
        <authorList>
            <person name="Lanie J.A."/>
            <person name="Ng W.-L."/>
            <person name="Kazmierczak K.M."/>
            <person name="Andrzejewski T.M."/>
            <person name="Davidsen T.M."/>
            <person name="Wayne K.J."/>
            <person name="Tettelin H."/>
            <person name="Glass J.I."/>
            <person name="Rusch D."/>
            <person name="Podicherti R."/>
            <person name="Tsui H.-C.T."/>
            <person name="Winkler M.E."/>
        </authorList>
    </citation>
    <scope>NUCLEOTIDE SEQUENCE</scope>
</reference>
<dbReference type="Gene3D" id="3.40.50.620">
    <property type="entry name" value="HUPs"/>
    <property type="match status" value="1"/>
</dbReference>
<feature type="non-terminal residue" evidence="2">
    <location>
        <position position="1"/>
    </location>
</feature>
<feature type="domain" description="Electron transfer flavoprotein alpha/beta-subunit N-terminal" evidence="1">
    <location>
        <begin position="3"/>
        <end position="45"/>
    </location>
</feature>